<proteinExistence type="predicted"/>
<dbReference type="AlphaFoldDB" id="A0A0B7C2W8"/>
<sequence>NRQFQNIVDVHNKPARQEQFQNSDDQVHYKPLCHKQFQSFVGNTDHQFKRMNEAEGTTMDINNTVASFYQTDDDTLAIHRARYK</sequence>
<gene>
    <name evidence="1" type="primary">ORF220071</name>
</gene>
<organism evidence="1">
    <name type="scientific">Arion vulgaris</name>
    <dbReference type="NCBI Taxonomy" id="1028688"/>
    <lineage>
        <taxon>Eukaryota</taxon>
        <taxon>Metazoa</taxon>
        <taxon>Spiralia</taxon>
        <taxon>Lophotrochozoa</taxon>
        <taxon>Mollusca</taxon>
        <taxon>Gastropoda</taxon>
        <taxon>Heterobranchia</taxon>
        <taxon>Euthyneura</taxon>
        <taxon>Panpulmonata</taxon>
        <taxon>Eupulmonata</taxon>
        <taxon>Stylommatophora</taxon>
        <taxon>Helicina</taxon>
        <taxon>Arionoidea</taxon>
        <taxon>Arionidae</taxon>
        <taxon>Arion</taxon>
    </lineage>
</organism>
<reference evidence="1" key="1">
    <citation type="submission" date="2014-12" db="EMBL/GenBank/DDBJ databases">
        <title>Insight into the proteome of Arion vulgaris.</title>
        <authorList>
            <person name="Aradska J."/>
            <person name="Bulat T."/>
            <person name="Smidak R."/>
            <person name="Sarate P."/>
            <person name="Gangsoo J."/>
            <person name="Sialana F."/>
            <person name="Bilban M."/>
            <person name="Lubec G."/>
        </authorList>
    </citation>
    <scope>NUCLEOTIDE SEQUENCE</scope>
    <source>
        <tissue evidence="1">Skin</tissue>
    </source>
</reference>
<feature type="non-terminal residue" evidence="1">
    <location>
        <position position="1"/>
    </location>
</feature>
<dbReference type="EMBL" id="HACG01052090">
    <property type="protein sequence ID" value="CEK98961.1"/>
    <property type="molecule type" value="Transcribed_RNA"/>
</dbReference>
<protein>
    <submittedName>
        <fullName evidence="1">Uncharacterized protein</fullName>
    </submittedName>
</protein>
<evidence type="ECO:0000313" key="1">
    <source>
        <dbReference type="EMBL" id="CEK98961.1"/>
    </source>
</evidence>
<name>A0A0B7C2W8_9EUPU</name>
<accession>A0A0B7C2W8</accession>
<feature type="non-terminal residue" evidence="1">
    <location>
        <position position="84"/>
    </location>
</feature>